<comment type="caution">
    <text evidence="2">The sequence shown here is derived from an EMBL/GenBank/DDBJ whole genome shotgun (WGS) entry which is preliminary data.</text>
</comment>
<dbReference type="PROSITE" id="PS50012">
    <property type="entry name" value="RCC1_3"/>
    <property type="match status" value="2"/>
</dbReference>
<feature type="repeat" description="RCC1" evidence="1">
    <location>
        <begin position="375"/>
        <end position="423"/>
    </location>
</feature>
<dbReference type="InterPro" id="IPR053035">
    <property type="entry name" value="Mitochondrial_GEF_domain"/>
</dbReference>
<dbReference type="OrthoDB" id="70707at2759"/>
<dbReference type="GO" id="GO:0005085">
    <property type="term" value="F:guanyl-nucleotide exchange factor activity"/>
    <property type="evidence" value="ECO:0007669"/>
    <property type="project" value="TreeGrafter"/>
</dbReference>
<dbReference type="AlphaFoldDB" id="A0A8S1EX89"/>
<dbReference type="EMBL" id="CADEPM010000007">
    <property type="protein sequence ID" value="CAB3408342.1"/>
    <property type="molecule type" value="Genomic_DNA"/>
</dbReference>
<reference evidence="2 3" key="1">
    <citation type="submission" date="2020-04" db="EMBL/GenBank/DDBJ databases">
        <authorList>
            <person name="Laetsch R D."/>
            <person name="Stevens L."/>
            <person name="Kumar S."/>
            <person name="Blaxter L. M."/>
        </authorList>
    </citation>
    <scope>NUCLEOTIDE SEQUENCE [LARGE SCALE GENOMIC DNA]</scope>
</reference>
<dbReference type="InterPro" id="IPR009091">
    <property type="entry name" value="RCC1/BLIP-II"/>
</dbReference>
<evidence type="ECO:0000256" key="1">
    <source>
        <dbReference type="PROSITE-ProRule" id="PRU00235"/>
    </source>
</evidence>
<organism evidence="2 3">
    <name type="scientific">Caenorhabditis bovis</name>
    <dbReference type="NCBI Taxonomy" id="2654633"/>
    <lineage>
        <taxon>Eukaryota</taxon>
        <taxon>Metazoa</taxon>
        <taxon>Ecdysozoa</taxon>
        <taxon>Nematoda</taxon>
        <taxon>Chromadorea</taxon>
        <taxon>Rhabditida</taxon>
        <taxon>Rhabditina</taxon>
        <taxon>Rhabditomorpha</taxon>
        <taxon>Rhabditoidea</taxon>
        <taxon>Rhabditidae</taxon>
        <taxon>Peloderinae</taxon>
        <taxon>Caenorhabditis</taxon>
    </lineage>
</organism>
<dbReference type="GO" id="GO:0019843">
    <property type="term" value="F:rRNA binding"/>
    <property type="evidence" value="ECO:0007669"/>
    <property type="project" value="TreeGrafter"/>
</dbReference>
<dbReference type="GO" id="GO:0070131">
    <property type="term" value="P:positive regulation of mitochondrial translation"/>
    <property type="evidence" value="ECO:0007669"/>
    <property type="project" value="TreeGrafter"/>
</dbReference>
<dbReference type="PANTHER" id="PTHR46337">
    <property type="entry name" value="RCC1-LIKE G EXCHANGING FACTOR-LIKE PROTEIN"/>
    <property type="match status" value="1"/>
</dbReference>
<keyword evidence="3" id="KW-1185">Reference proteome</keyword>
<dbReference type="SUPFAM" id="SSF50985">
    <property type="entry name" value="RCC1/BLIP-II"/>
    <property type="match status" value="1"/>
</dbReference>
<evidence type="ECO:0000313" key="3">
    <source>
        <dbReference type="Proteomes" id="UP000494206"/>
    </source>
</evidence>
<proteinExistence type="predicted"/>
<feature type="repeat" description="RCC1" evidence="1">
    <location>
        <begin position="96"/>
        <end position="157"/>
    </location>
</feature>
<dbReference type="Gene3D" id="2.130.10.30">
    <property type="entry name" value="Regulator of chromosome condensation 1/beta-lactamase-inhibitor protein II"/>
    <property type="match status" value="2"/>
</dbReference>
<name>A0A8S1EX89_9PELO</name>
<dbReference type="PANTHER" id="PTHR46337:SF1">
    <property type="entry name" value="RCC1-LIKE G EXCHANGING FACTOR-LIKE PROTEIN"/>
    <property type="match status" value="1"/>
</dbReference>
<dbReference type="Pfam" id="PF13540">
    <property type="entry name" value="RCC1_2"/>
    <property type="match status" value="1"/>
</dbReference>
<gene>
    <name evidence="2" type="ORF">CBOVIS_LOCUS10131</name>
</gene>
<evidence type="ECO:0000313" key="2">
    <source>
        <dbReference type="EMBL" id="CAB3408342.1"/>
    </source>
</evidence>
<dbReference type="Proteomes" id="UP000494206">
    <property type="component" value="Unassembled WGS sequence"/>
</dbReference>
<accession>A0A8S1EX89</accession>
<sequence>MIGKRIAHQNISFSRVLSSAPSTSKAKSKVNCAVYGCGLSASGALAIPKLVHNNNIDEAFVTAPEAKFPKRITFFNTENIRHISAGFGFSLFASNKKLYGAGLNNRFQIGGHIADMERRRGQEYYISAKKIKIPMNENDKILGISSGRAHSLILTTNGVYAIGENQYGQCGVNPDLSNTSVGVGDSPLQKIQVGSDYPIVGVHCSLDSSFLLNKAGEVFAFGLNEDGQCANEEYGIQWKPSKIKGDAAGVKIKLVTGSTDTLMAISETGQLFIWGQTEYNQATEACSDIQLNVSRQICISSRIGKIVSAASTSTSCAVANDSGEVYVWGVGVLGLGPNCDRLARPTKMDQPLFDDKKVTNVFGGNCNFGAFNSNGRLYVWGENRFATIGLGHMNRQLFPYQLFVPGDIRSVSLGPDHSLILIH</sequence>
<dbReference type="InterPro" id="IPR000408">
    <property type="entry name" value="Reg_chr_condens"/>
</dbReference>
<protein>
    <submittedName>
        <fullName evidence="2">Uncharacterized protein</fullName>
    </submittedName>
</protein>
<dbReference type="GO" id="GO:0005743">
    <property type="term" value="C:mitochondrial inner membrane"/>
    <property type="evidence" value="ECO:0007669"/>
    <property type="project" value="TreeGrafter"/>
</dbReference>
<dbReference type="Pfam" id="PF00415">
    <property type="entry name" value="RCC1"/>
    <property type="match status" value="1"/>
</dbReference>